<keyword evidence="1" id="KW-0812">Transmembrane</keyword>
<keyword evidence="1" id="KW-1133">Transmembrane helix</keyword>
<dbReference type="AlphaFoldDB" id="A0A1F8AYV2"/>
<evidence type="ECO:0000313" key="3">
    <source>
        <dbReference type="Proteomes" id="UP000177501"/>
    </source>
</evidence>
<reference evidence="2 3" key="1">
    <citation type="journal article" date="2016" name="Nat. Commun.">
        <title>Thousands of microbial genomes shed light on interconnected biogeochemical processes in an aquifer system.</title>
        <authorList>
            <person name="Anantharaman K."/>
            <person name="Brown C.T."/>
            <person name="Hug L.A."/>
            <person name="Sharon I."/>
            <person name="Castelle C.J."/>
            <person name="Probst A.J."/>
            <person name="Thomas B.C."/>
            <person name="Singh A."/>
            <person name="Wilkins M.J."/>
            <person name="Karaoz U."/>
            <person name="Brodie E.L."/>
            <person name="Williams K.H."/>
            <person name="Hubbard S.S."/>
            <person name="Banfield J.F."/>
        </authorList>
    </citation>
    <scope>NUCLEOTIDE SEQUENCE [LARGE SCALE GENOMIC DNA]</scope>
</reference>
<gene>
    <name evidence="2" type="ORF">A2955_03130</name>
</gene>
<dbReference type="Proteomes" id="UP000177501">
    <property type="component" value="Unassembled WGS sequence"/>
</dbReference>
<feature type="transmembrane region" description="Helical" evidence="1">
    <location>
        <begin position="41"/>
        <end position="60"/>
    </location>
</feature>
<organism evidence="2 3">
    <name type="scientific">Candidatus Woesebacteria bacterium RIFCSPLOWO2_01_FULL_37_19</name>
    <dbReference type="NCBI Taxonomy" id="1802514"/>
    <lineage>
        <taxon>Bacteria</taxon>
        <taxon>Candidatus Woeseibacteriota</taxon>
    </lineage>
</organism>
<dbReference type="EMBL" id="MGHA01000071">
    <property type="protein sequence ID" value="OGM56917.1"/>
    <property type="molecule type" value="Genomic_DNA"/>
</dbReference>
<evidence type="ECO:0000313" key="2">
    <source>
        <dbReference type="EMBL" id="OGM56917.1"/>
    </source>
</evidence>
<proteinExistence type="predicted"/>
<comment type="caution">
    <text evidence="2">The sequence shown here is derived from an EMBL/GenBank/DDBJ whole genome shotgun (WGS) entry which is preliminary data.</text>
</comment>
<name>A0A1F8AYV2_9BACT</name>
<accession>A0A1F8AYV2</accession>
<protein>
    <submittedName>
        <fullName evidence="2">Uncharacterized protein</fullName>
    </submittedName>
</protein>
<evidence type="ECO:0000256" key="1">
    <source>
        <dbReference type="SAM" id="Phobius"/>
    </source>
</evidence>
<sequence>MNKKTKKGLMLLVGGVATALIVTLAGDFSLTIILQDSLLTVGLLLTLILLISGSVTLMMGKLNV</sequence>
<keyword evidence="1" id="KW-0472">Membrane</keyword>